<dbReference type="InterPro" id="IPR052341">
    <property type="entry name" value="LOG_family_nucleotidases"/>
</dbReference>
<keyword evidence="2" id="KW-0378">Hydrolase</keyword>
<dbReference type="AlphaFoldDB" id="A0A5L4XJ13"/>
<proteinExistence type="inferred from homology"/>
<keyword evidence="2" id="KW-0203">Cytokinin biosynthesis</keyword>
<accession>A0A5L4XJ13</accession>
<comment type="caution">
    <text evidence="3">The sequence shown here is derived from an EMBL/GenBank/DDBJ whole genome shotgun (WGS) entry which is preliminary data.</text>
</comment>
<dbReference type="GO" id="GO:0009691">
    <property type="term" value="P:cytokinin biosynthetic process"/>
    <property type="evidence" value="ECO:0007669"/>
    <property type="project" value="UniProtKB-UniRule"/>
</dbReference>
<dbReference type="SUPFAM" id="SSF102405">
    <property type="entry name" value="MCP/YpsA-like"/>
    <property type="match status" value="1"/>
</dbReference>
<dbReference type="PANTHER" id="PTHR43393">
    <property type="entry name" value="CYTOKININ RIBOSIDE 5'-MONOPHOSPHATE PHOSPHORIBOHYDROLASE"/>
    <property type="match status" value="1"/>
</dbReference>
<dbReference type="GO" id="GO:0005829">
    <property type="term" value="C:cytosol"/>
    <property type="evidence" value="ECO:0007669"/>
    <property type="project" value="TreeGrafter"/>
</dbReference>
<dbReference type="GO" id="GO:0008714">
    <property type="term" value="F:AMP nucleosidase activity"/>
    <property type="evidence" value="ECO:0007669"/>
    <property type="project" value="UniProtKB-EC"/>
</dbReference>
<dbReference type="InterPro" id="IPR005269">
    <property type="entry name" value="LOG"/>
</dbReference>
<sequence length="175" mass="19282">MEFVTIFGSARLDSGSKFYKIAFELGKKLSQAGYGVVTGGGGGIMEAANKGAFLSGGVSVGINIILPFEQKLNPYCTESKTIDNLSKRKDMLIEKSSAFILMPGGFGTLDEIFEVITLAQTGLRKHKIVFCCKEFWQPLLDFFDNTLAAEKLIADDHSVYAVIDDFDEIIRYLKD</sequence>
<evidence type="ECO:0000313" key="3">
    <source>
        <dbReference type="EMBL" id="EAI8858914.1"/>
    </source>
</evidence>
<dbReference type="OMA" id="MDELWEA"/>
<comment type="catalytic activity">
    <reaction evidence="1">
        <text>AMP + H2O = D-ribose 5-phosphate + adenine</text>
        <dbReference type="Rhea" id="RHEA:20129"/>
        <dbReference type="ChEBI" id="CHEBI:15377"/>
        <dbReference type="ChEBI" id="CHEBI:16708"/>
        <dbReference type="ChEBI" id="CHEBI:78346"/>
        <dbReference type="ChEBI" id="CHEBI:456215"/>
        <dbReference type="EC" id="3.2.2.4"/>
    </reaction>
</comment>
<name>A0A5L4XJ13_CAMFE</name>
<protein>
    <recommendedName>
        <fullName evidence="2">Cytokinin riboside 5'-monophosphate phosphoribohydrolase</fullName>
        <ecNumber evidence="2">3.2.2.n1</ecNumber>
    </recommendedName>
</protein>
<keyword evidence="4" id="KW-1185">Reference proteome</keyword>
<dbReference type="Gene3D" id="3.40.50.450">
    <property type="match status" value="1"/>
</dbReference>
<comment type="similarity">
    <text evidence="2">Belongs to the LOG family.</text>
</comment>
<dbReference type="GeneID" id="61065302"/>
<dbReference type="PANTHER" id="PTHR43393:SF3">
    <property type="entry name" value="LYSINE DECARBOXYLASE-LIKE PROTEIN"/>
    <property type="match status" value="1"/>
</dbReference>
<dbReference type="Pfam" id="PF03641">
    <property type="entry name" value="Lysine_decarbox"/>
    <property type="match status" value="1"/>
</dbReference>
<dbReference type="RefSeq" id="WP_011732227.1">
    <property type="nucleotide sequence ID" value="NZ_AACCWO020000007.1"/>
</dbReference>
<organism evidence="3 4">
    <name type="scientific">Campylobacter fetus</name>
    <dbReference type="NCBI Taxonomy" id="196"/>
    <lineage>
        <taxon>Bacteria</taxon>
        <taxon>Pseudomonadati</taxon>
        <taxon>Campylobacterota</taxon>
        <taxon>Epsilonproteobacteria</taxon>
        <taxon>Campylobacterales</taxon>
        <taxon>Campylobacteraceae</taxon>
        <taxon>Campylobacter</taxon>
    </lineage>
</organism>
<dbReference type="InterPro" id="IPR031100">
    <property type="entry name" value="LOG_fam"/>
</dbReference>
<dbReference type="EMBL" id="AABTCC010000007">
    <property type="protein sequence ID" value="EAI8858914.1"/>
    <property type="molecule type" value="Genomic_DNA"/>
</dbReference>
<gene>
    <name evidence="3" type="ORF">CX802_03495</name>
</gene>
<dbReference type="Proteomes" id="UP000535509">
    <property type="component" value="Unassembled WGS sequence"/>
</dbReference>
<evidence type="ECO:0000313" key="4">
    <source>
        <dbReference type="Proteomes" id="UP000535509"/>
    </source>
</evidence>
<evidence type="ECO:0000256" key="2">
    <source>
        <dbReference type="RuleBase" id="RU363015"/>
    </source>
</evidence>
<dbReference type="NCBIfam" id="TIGR00730">
    <property type="entry name" value="Rossman fold protein, TIGR00730 family"/>
    <property type="match status" value="1"/>
</dbReference>
<evidence type="ECO:0000256" key="1">
    <source>
        <dbReference type="ARBA" id="ARBA00000274"/>
    </source>
</evidence>
<reference evidence="3 4" key="1">
    <citation type="submission" date="2018-06" db="EMBL/GenBank/DDBJ databases">
        <authorList>
            <consortium name="PulseNet: The National Subtyping Network for Foodborne Disease Surveillance"/>
            <person name="Tarr C.L."/>
            <person name="Trees E."/>
            <person name="Katz L.S."/>
            <person name="Carleton-Romer H.A."/>
            <person name="Stroika S."/>
            <person name="Kucerova Z."/>
            <person name="Roache K.F."/>
            <person name="Sabol A.L."/>
            <person name="Besser J."/>
            <person name="Gerner-Smidt P."/>
        </authorList>
    </citation>
    <scope>NUCLEOTIDE SEQUENCE [LARGE SCALE GENOMIC DNA]</scope>
    <source>
        <strain evidence="3 4">PNUSAC001503</strain>
    </source>
</reference>
<dbReference type="EC" id="3.2.2.n1" evidence="2"/>